<evidence type="ECO:0000313" key="2">
    <source>
        <dbReference type="Proteomes" id="UP000305729"/>
    </source>
</evidence>
<protein>
    <submittedName>
        <fullName evidence="1">Uncharacterized protein</fullName>
    </submittedName>
</protein>
<name>A0A5S3USC9_9GAMM</name>
<evidence type="ECO:0000313" key="1">
    <source>
        <dbReference type="EMBL" id="QPB86066.1"/>
    </source>
</evidence>
<accession>A0A5S3USC9</accession>
<gene>
    <name evidence="1" type="ORF">CWC22_024015</name>
</gene>
<dbReference type="AlphaFoldDB" id="A0A5S3USC9"/>
<reference evidence="1 2" key="1">
    <citation type="submission" date="2019-10" db="EMBL/GenBank/DDBJ databases">
        <title>Pseudoalteromonas rubra S4059.</title>
        <authorList>
            <person name="Paulsen S."/>
            <person name="Wang X."/>
        </authorList>
    </citation>
    <scope>NUCLEOTIDE SEQUENCE [LARGE SCALE GENOMIC DNA]</scope>
    <source>
        <strain evidence="1 2">S4059</strain>
    </source>
</reference>
<proteinExistence type="predicted"/>
<dbReference type="OrthoDB" id="6310489at2"/>
<dbReference type="Proteomes" id="UP000305729">
    <property type="component" value="Chromosome 2"/>
</dbReference>
<dbReference type="RefSeq" id="WP_125556921.1">
    <property type="nucleotide sequence ID" value="NZ_CP045430.1"/>
</dbReference>
<sequence length="88" mass="10279">MDRVAPETWYAVGLFFSLILGPFIIGWGVMKVYRRYRPKTQSMQNESSVSVVAQLSAQRDGFFKLYLVGLIICLPLFYYVYTEYLIHI</sequence>
<dbReference type="EMBL" id="CP045430">
    <property type="protein sequence ID" value="QPB86066.1"/>
    <property type="molecule type" value="Genomic_DNA"/>
</dbReference>
<organism evidence="1 2">
    <name type="scientific">Pseudoalteromonas rubra</name>
    <dbReference type="NCBI Taxonomy" id="43658"/>
    <lineage>
        <taxon>Bacteria</taxon>
        <taxon>Pseudomonadati</taxon>
        <taxon>Pseudomonadota</taxon>
        <taxon>Gammaproteobacteria</taxon>
        <taxon>Alteromonadales</taxon>
        <taxon>Pseudoalteromonadaceae</taxon>
        <taxon>Pseudoalteromonas</taxon>
    </lineage>
</organism>